<dbReference type="AlphaFoldDB" id="A0A914PHB6"/>
<keyword evidence="1" id="KW-1133">Transmembrane helix</keyword>
<keyword evidence="2" id="KW-1185">Reference proteome</keyword>
<keyword evidence="1" id="KW-0812">Transmembrane</keyword>
<keyword evidence="1" id="KW-0472">Membrane</keyword>
<evidence type="ECO:0000313" key="3">
    <source>
        <dbReference type="WBParaSite" id="PDA_v2.g17701.t1"/>
    </source>
</evidence>
<name>A0A914PHB6_9BILA</name>
<reference evidence="3" key="1">
    <citation type="submission" date="2022-11" db="UniProtKB">
        <authorList>
            <consortium name="WormBaseParasite"/>
        </authorList>
    </citation>
    <scope>IDENTIFICATION</scope>
</reference>
<dbReference type="Proteomes" id="UP000887578">
    <property type="component" value="Unplaced"/>
</dbReference>
<protein>
    <submittedName>
        <fullName evidence="3">Uncharacterized protein</fullName>
    </submittedName>
</protein>
<evidence type="ECO:0000313" key="2">
    <source>
        <dbReference type="Proteomes" id="UP000887578"/>
    </source>
</evidence>
<proteinExistence type="predicted"/>
<organism evidence="2 3">
    <name type="scientific">Panagrolaimus davidi</name>
    <dbReference type="NCBI Taxonomy" id="227884"/>
    <lineage>
        <taxon>Eukaryota</taxon>
        <taxon>Metazoa</taxon>
        <taxon>Ecdysozoa</taxon>
        <taxon>Nematoda</taxon>
        <taxon>Chromadorea</taxon>
        <taxon>Rhabditida</taxon>
        <taxon>Tylenchina</taxon>
        <taxon>Panagrolaimomorpha</taxon>
        <taxon>Panagrolaimoidea</taxon>
        <taxon>Panagrolaimidae</taxon>
        <taxon>Panagrolaimus</taxon>
    </lineage>
</organism>
<dbReference type="WBParaSite" id="PDA_v2.g17701.t1">
    <property type="protein sequence ID" value="PDA_v2.g17701.t1"/>
    <property type="gene ID" value="PDA_v2.g17701"/>
</dbReference>
<accession>A0A914PHB6</accession>
<sequence>MNKDSIPLYSGYDNEEEKPSNLYKIITNILKVITFILAILVIGFAAACATFATTYYFTAKNEQPSDLMDESCFIQIPFQIVKNLQVSFF</sequence>
<evidence type="ECO:0000256" key="1">
    <source>
        <dbReference type="SAM" id="Phobius"/>
    </source>
</evidence>
<feature type="transmembrane region" description="Helical" evidence="1">
    <location>
        <begin position="32"/>
        <end position="57"/>
    </location>
</feature>